<protein>
    <submittedName>
        <fullName evidence="4">Aldehyde dehydrogenase family protein</fullName>
    </submittedName>
</protein>
<sequence length="160" mass="16441">MATDPADGAVVGEAQLAGPAATRRAATEAAATVPSRADASRAVRATFPRMAAEYLEADVDVVADTASSETGARRTCTGGVALPNVVRQLRYRADLPAADNGLELRPAGPGRVSVNGAGTRSTRRSAGSGSRGRAGRWGLRRRRAVGICGPSPSSCERVVR</sequence>
<dbReference type="SUPFAM" id="SSF53720">
    <property type="entry name" value="ALDH-like"/>
    <property type="match status" value="1"/>
</dbReference>
<dbReference type="InterPro" id="IPR016161">
    <property type="entry name" value="Ald_DH/histidinol_DH"/>
</dbReference>
<accession>A0ABW6G1D9</accession>
<feature type="compositionally biased region" description="Low complexity" evidence="2">
    <location>
        <begin position="116"/>
        <end position="128"/>
    </location>
</feature>
<keyword evidence="1" id="KW-0560">Oxidoreductase</keyword>
<dbReference type="RefSeq" id="WP_372497763.1">
    <property type="nucleotide sequence ID" value="NZ_JANBBF010000012.1"/>
</dbReference>
<evidence type="ECO:0000313" key="4">
    <source>
        <dbReference type="EMBL" id="MFD6793016.1"/>
    </source>
</evidence>
<reference evidence="4 5" key="1">
    <citation type="submission" date="2024-09" db="EMBL/GenBank/DDBJ databases">
        <title>The Natural Products Discovery Center: Release of the First 8490 Sequenced Strains for Exploring Actinobacteria Biosynthetic Diversity.</title>
        <authorList>
            <person name="Kalkreuter E."/>
            <person name="Kautsar S.A."/>
            <person name="Yang D."/>
            <person name="Bader C.D."/>
            <person name="Teijaro C.N."/>
            <person name="Fluegel L."/>
            <person name="Davis C.M."/>
            <person name="Simpson J.R."/>
            <person name="Lauterbach L."/>
            <person name="Steele A.D."/>
            <person name="Gui C."/>
            <person name="Meng S."/>
            <person name="Li G."/>
            <person name="Viehrig K."/>
            <person name="Ye F."/>
            <person name="Su P."/>
            <person name="Kiefer A.F."/>
            <person name="Nichols A."/>
            <person name="Cepeda A.J."/>
            <person name="Yan W."/>
            <person name="Fan B."/>
            <person name="Jiang Y."/>
            <person name="Adhikari A."/>
            <person name="Zheng C.-J."/>
            <person name="Schuster L."/>
            <person name="Cowan T.M."/>
            <person name="Smanski M.J."/>
            <person name="Chevrette M.G."/>
            <person name="De Carvalho L.P.S."/>
            <person name="Shen B."/>
        </authorList>
    </citation>
    <scope>NUCLEOTIDE SEQUENCE [LARGE SCALE GENOMIC DNA]</scope>
    <source>
        <strain evidence="4 5">NPDC060353</strain>
    </source>
</reference>
<evidence type="ECO:0000256" key="2">
    <source>
        <dbReference type="SAM" id="MobiDB-lite"/>
    </source>
</evidence>
<dbReference type="Pfam" id="PF00171">
    <property type="entry name" value="Aldedh"/>
    <property type="match status" value="1"/>
</dbReference>
<dbReference type="InterPro" id="IPR016162">
    <property type="entry name" value="Ald_DH_N"/>
</dbReference>
<feature type="region of interest" description="Disordered" evidence="2">
    <location>
        <begin position="106"/>
        <end position="136"/>
    </location>
</feature>
<proteinExistence type="predicted"/>
<name>A0ABW6G1D9_9PSEU</name>
<gene>
    <name evidence="4" type="ORF">ACFWGY_06730</name>
</gene>
<keyword evidence="5" id="KW-1185">Reference proteome</keyword>
<dbReference type="EMBL" id="JBHXCV010000003">
    <property type="protein sequence ID" value="MFD6793016.1"/>
    <property type="molecule type" value="Genomic_DNA"/>
</dbReference>
<feature type="compositionally biased region" description="Low complexity" evidence="2">
    <location>
        <begin position="14"/>
        <end position="34"/>
    </location>
</feature>
<comment type="caution">
    <text evidence="4">The sequence shown here is derived from an EMBL/GenBank/DDBJ whole genome shotgun (WGS) entry which is preliminary data.</text>
</comment>
<feature type="domain" description="Aldehyde dehydrogenase" evidence="3">
    <location>
        <begin position="3"/>
        <end position="107"/>
    </location>
</feature>
<evidence type="ECO:0000313" key="5">
    <source>
        <dbReference type="Proteomes" id="UP001598673"/>
    </source>
</evidence>
<dbReference type="InterPro" id="IPR015590">
    <property type="entry name" value="Aldehyde_DH_dom"/>
</dbReference>
<feature type="region of interest" description="Disordered" evidence="2">
    <location>
        <begin position="1"/>
        <end position="34"/>
    </location>
</feature>
<dbReference type="Gene3D" id="3.40.605.10">
    <property type="entry name" value="Aldehyde Dehydrogenase, Chain A, domain 1"/>
    <property type="match status" value="1"/>
</dbReference>
<evidence type="ECO:0000256" key="1">
    <source>
        <dbReference type="ARBA" id="ARBA00023002"/>
    </source>
</evidence>
<organism evidence="4 5">
    <name type="scientific">Prauserella salsuginis</name>
    <dbReference type="NCBI Taxonomy" id="387889"/>
    <lineage>
        <taxon>Bacteria</taxon>
        <taxon>Bacillati</taxon>
        <taxon>Actinomycetota</taxon>
        <taxon>Actinomycetes</taxon>
        <taxon>Pseudonocardiales</taxon>
        <taxon>Pseudonocardiaceae</taxon>
        <taxon>Prauserella</taxon>
        <taxon>Prauserella salsuginis group</taxon>
    </lineage>
</organism>
<evidence type="ECO:0000259" key="3">
    <source>
        <dbReference type="Pfam" id="PF00171"/>
    </source>
</evidence>
<dbReference type="Proteomes" id="UP001598673">
    <property type="component" value="Unassembled WGS sequence"/>
</dbReference>